<evidence type="ECO:0000256" key="3">
    <source>
        <dbReference type="ARBA" id="ARBA00022475"/>
    </source>
</evidence>
<dbReference type="EC" id="2.7.7.65" evidence="2"/>
<evidence type="ECO:0000256" key="1">
    <source>
        <dbReference type="ARBA" id="ARBA00004651"/>
    </source>
</evidence>
<evidence type="ECO:0000256" key="6">
    <source>
        <dbReference type="ARBA" id="ARBA00023136"/>
    </source>
</evidence>
<dbReference type="SUPFAM" id="SSF55073">
    <property type="entry name" value="Nucleotide cyclase"/>
    <property type="match status" value="1"/>
</dbReference>
<dbReference type="GO" id="GO:0000155">
    <property type="term" value="F:phosphorelay sensor kinase activity"/>
    <property type="evidence" value="ECO:0007669"/>
    <property type="project" value="InterPro"/>
</dbReference>
<evidence type="ECO:0000256" key="2">
    <source>
        <dbReference type="ARBA" id="ARBA00012528"/>
    </source>
</evidence>
<dbReference type="Proteomes" id="UP000469011">
    <property type="component" value="Unassembled WGS sequence"/>
</dbReference>
<dbReference type="InterPro" id="IPR000160">
    <property type="entry name" value="GGDEF_dom"/>
</dbReference>
<dbReference type="InterPro" id="IPR011620">
    <property type="entry name" value="Sig_transdc_His_kinase_LytS_TM"/>
</dbReference>
<reference evidence="10 11" key="1">
    <citation type="submission" date="2020-01" db="EMBL/GenBank/DDBJ databases">
        <title>Jiella pacifica sp. nov.</title>
        <authorList>
            <person name="Xue Z."/>
            <person name="Zhu S."/>
            <person name="Chen J."/>
            <person name="Yang J."/>
        </authorList>
    </citation>
    <scope>NUCLEOTIDE SEQUENCE [LARGE SCALE GENOMIC DNA]</scope>
    <source>
        <strain evidence="10 11">40Bstr34</strain>
    </source>
</reference>
<evidence type="ECO:0000313" key="11">
    <source>
        <dbReference type="Proteomes" id="UP000469011"/>
    </source>
</evidence>
<feature type="transmembrane region" description="Helical" evidence="8">
    <location>
        <begin position="73"/>
        <end position="101"/>
    </location>
</feature>
<evidence type="ECO:0000256" key="4">
    <source>
        <dbReference type="ARBA" id="ARBA00022692"/>
    </source>
</evidence>
<dbReference type="PROSITE" id="PS50887">
    <property type="entry name" value="GGDEF"/>
    <property type="match status" value="1"/>
</dbReference>
<organism evidence="10 11">
    <name type="scientific">Jiella pacifica</name>
    <dbReference type="NCBI Taxonomy" id="2696469"/>
    <lineage>
        <taxon>Bacteria</taxon>
        <taxon>Pseudomonadati</taxon>
        <taxon>Pseudomonadota</taxon>
        <taxon>Alphaproteobacteria</taxon>
        <taxon>Hyphomicrobiales</taxon>
        <taxon>Aurantimonadaceae</taxon>
        <taxon>Jiella</taxon>
    </lineage>
</organism>
<keyword evidence="4 8" id="KW-0812">Transmembrane</keyword>
<feature type="transmembrane region" description="Helical" evidence="8">
    <location>
        <begin position="12"/>
        <end position="32"/>
    </location>
</feature>
<dbReference type="FunFam" id="3.30.70.270:FF:000001">
    <property type="entry name" value="Diguanylate cyclase domain protein"/>
    <property type="match status" value="1"/>
</dbReference>
<dbReference type="Pfam" id="PF07694">
    <property type="entry name" value="5TM-5TMR_LYT"/>
    <property type="match status" value="1"/>
</dbReference>
<dbReference type="GO" id="GO:0052621">
    <property type="term" value="F:diguanylate cyclase activity"/>
    <property type="evidence" value="ECO:0007669"/>
    <property type="project" value="UniProtKB-EC"/>
</dbReference>
<dbReference type="Pfam" id="PF00990">
    <property type="entry name" value="GGDEF"/>
    <property type="match status" value="1"/>
</dbReference>
<feature type="transmembrane region" description="Helical" evidence="8">
    <location>
        <begin position="107"/>
        <end position="128"/>
    </location>
</feature>
<feature type="transmembrane region" description="Helical" evidence="8">
    <location>
        <begin position="140"/>
        <end position="160"/>
    </location>
</feature>
<dbReference type="EMBL" id="JAAAMG010000048">
    <property type="protein sequence ID" value="NDW07964.1"/>
    <property type="molecule type" value="Genomic_DNA"/>
</dbReference>
<dbReference type="AlphaFoldDB" id="A0A6N9T945"/>
<sequence length="373" mass="39782">MMLAFMPGGDHLALVHGVAMLALVTLTYGFMIRAPASVLSRGIAIGLTFGSGAVLAMVDPLKIDPGIILDGRGVILVLVGAFGGPLAAGVASACALVYRIWLGGAGMPVGVLTIMAAAATGVIFANFVPRIQGGYDMKRLSALAAVGSVHSIFLALVPLFVTGSSILATIPLHMIMNFLGILVLGHFLSSEENRRHAIRLLQREAETDPLTGLLNRRVLDRSTEVLFDHCRRAGRPVSLLMIDVDRFKVINDRWGHSVGDRMLRQVADTVRANSRSNDIIARYGGEEIVMLMPDASGNFAVEIAERIRSAIDTDVFHLSRDIANVTVSIGVATACENHDFGKLFVEADSAVYRAKAFGRNQVIPFSGLLPAAA</sequence>
<feature type="transmembrane region" description="Helical" evidence="8">
    <location>
        <begin position="38"/>
        <end position="61"/>
    </location>
</feature>
<dbReference type="NCBIfam" id="TIGR00254">
    <property type="entry name" value="GGDEF"/>
    <property type="match status" value="1"/>
</dbReference>
<dbReference type="InterPro" id="IPR043128">
    <property type="entry name" value="Rev_trsase/Diguanyl_cyclase"/>
</dbReference>
<evidence type="ECO:0000256" key="8">
    <source>
        <dbReference type="SAM" id="Phobius"/>
    </source>
</evidence>
<keyword evidence="11" id="KW-1185">Reference proteome</keyword>
<accession>A0A6N9T945</accession>
<dbReference type="InterPro" id="IPR029787">
    <property type="entry name" value="Nucleotide_cyclase"/>
</dbReference>
<evidence type="ECO:0000259" key="9">
    <source>
        <dbReference type="PROSITE" id="PS50887"/>
    </source>
</evidence>
<feature type="domain" description="GGDEF" evidence="9">
    <location>
        <begin position="235"/>
        <end position="367"/>
    </location>
</feature>
<gene>
    <name evidence="10" type="ORF">GTK09_26610</name>
</gene>
<evidence type="ECO:0000313" key="10">
    <source>
        <dbReference type="EMBL" id="NDW07964.1"/>
    </source>
</evidence>
<dbReference type="InterPro" id="IPR050469">
    <property type="entry name" value="Diguanylate_Cyclase"/>
</dbReference>
<dbReference type="PANTHER" id="PTHR45138">
    <property type="entry name" value="REGULATORY COMPONENTS OF SENSORY TRANSDUCTION SYSTEM"/>
    <property type="match status" value="1"/>
</dbReference>
<dbReference type="Gene3D" id="3.30.70.270">
    <property type="match status" value="1"/>
</dbReference>
<evidence type="ECO:0000256" key="5">
    <source>
        <dbReference type="ARBA" id="ARBA00022989"/>
    </source>
</evidence>
<name>A0A6N9T945_9HYPH</name>
<keyword evidence="3" id="KW-1003">Cell membrane</keyword>
<dbReference type="GO" id="GO:0005886">
    <property type="term" value="C:plasma membrane"/>
    <property type="evidence" value="ECO:0007669"/>
    <property type="project" value="UniProtKB-SubCell"/>
</dbReference>
<feature type="transmembrane region" description="Helical" evidence="8">
    <location>
        <begin position="166"/>
        <end position="189"/>
    </location>
</feature>
<protein>
    <recommendedName>
        <fullName evidence="2">diguanylate cyclase</fullName>
        <ecNumber evidence="2">2.7.7.65</ecNumber>
    </recommendedName>
</protein>
<keyword evidence="6 8" id="KW-0472">Membrane</keyword>
<dbReference type="PANTHER" id="PTHR45138:SF9">
    <property type="entry name" value="DIGUANYLATE CYCLASE DGCM-RELATED"/>
    <property type="match status" value="1"/>
</dbReference>
<comment type="subcellular location">
    <subcellularLocation>
        <location evidence="1">Cell membrane</location>
        <topology evidence="1">Multi-pass membrane protein</topology>
    </subcellularLocation>
</comment>
<proteinExistence type="predicted"/>
<keyword evidence="5 8" id="KW-1133">Transmembrane helix</keyword>
<dbReference type="RefSeq" id="WP_163466414.1">
    <property type="nucleotide sequence ID" value="NZ_JAAAMG010000048.1"/>
</dbReference>
<dbReference type="SMART" id="SM00267">
    <property type="entry name" value="GGDEF"/>
    <property type="match status" value="1"/>
</dbReference>
<comment type="catalytic activity">
    <reaction evidence="7">
        <text>2 GTP = 3',3'-c-di-GMP + 2 diphosphate</text>
        <dbReference type="Rhea" id="RHEA:24898"/>
        <dbReference type="ChEBI" id="CHEBI:33019"/>
        <dbReference type="ChEBI" id="CHEBI:37565"/>
        <dbReference type="ChEBI" id="CHEBI:58805"/>
        <dbReference type="EC" id="2.7.7.65"/>
    </reaction>
</comment>
<comment type="caution">
    <text evidence="10">The sequence shown here is derived from an EMBL/GenBank/DDBJ whole genome shotgun (WGS) entry which is preliminary data.</text>
</comment>
<dbReference type="CDD" id="cd01949">
    <property type="entry name" value="GGDEF"/>
    <property type="match status" value="1"/>
</dbReference>
<evidence type="ECO:0000256" key="7">
    <source>
        <dbReference type="ARBA" id="ARBA00034247"/>
    </source>
</evidence>
<dbReference type="GO" id="GO:0071555">
    <property type="term" value="P:cell wall organization"/>
    <property type="evidence" value="ECO:0007669"/>
    <property type="project" value="InterPro"/>
</dbReference>